<feature type="binding site" evidence="7">
    <location>
        <position position="42"/>
    </location>
    <ligand>
        <name>Fe cation</name>
        <dbReference type="ChEBI" id="CHEBI:24875"/>
    </ligand>
</feature>
<keyword evidence="3 6" id="KW-0479">Metal-binding</keyword>
<evidence type="ECO:0000256" key="7">
    <source>
        <dbReference type="PIRSR" id="PIRSR000071-1"/>
    </source>
</evidence>
<sequence>MKKYICLPCGYIYDPEIGDPDEDIEPGTSFEDLPEDWVCPVCGEDTEHFAPVEE</sequence>
<evidence type="ECO:0000256" key="4">
    <source>
        <dbReference type="ARBA" id="ARBA00022982"/>
    </source>
</evidence>
<dbReference type="AlphaFoldDB" id="A0A1Y3MDH5"/>
<dbReference type="Gene3D" id="2.20.28.10">
    <property type="match status" value="1"/>
</dbReference>
<keyword evidence="2 6" id="KW-0813">Transport</keyword>
<dbReference type="PRINTS" id="PR00163">
    <property type="entry name" value="RUBREDOXIN"/>
</dbReference>
<dbReference type="InterPro" id="IPR024935">
    <property type="entry name" value="Rubredoxin_dom"/>
</dbReference>
<dbReference type="FunFam" id="2.20.28.10:FF:000001">
    <property type="entry name" value="Rubredoxin"/>
    <property type="match status" value="1"/>
</dbReference>
<feature type="binding site" evidence="7">
    <location>
        <position position="9"/>
    </location>
    <ligand>
        <name>Fe cation</name>
        <dbReference type="ChEBI" id="CHEBI:24875"/>
    </ligand>
</feature>
<dbReference type="EMBL" id="MWPX01000012">
    <property type="protein sequence ID" value="OUM48469.1"/>
    <property type="molecule type" value="Genomic_DNA"/>
</dbReference>
<dbReference type="InterPro" id="IPR024922">
    <property type="entry name" value="Rubredoxin"/>
</dbReference>
<dbReference type="PANTHER" id="PTHR47627">
    <property type="entry name" value="RUBREDOXIN"/>
    <property type="match status" value="1"/>
</dbReference>
<dbReference type="SUPFAM" id="SSF57802">
    <property type="entry name" value="Rubredoxin-like"/>
    <property type="match status" value="1"/>
</dbReference>
<comment type="caution">
    <text evidence="8">The sequence shown here is derived from an EMBL/GenBank/DDBJ whole genome shotgun (WGS) entry which is preliminary data.</text>
</comment>
<proteinExistence type="inferred from homology"/>
<evidence type="ECO:0000256" key="2">
    <source>
        <dbReference type="ARBA" id="ARBA00022448"/>
    </source>
</evidence>
<evidence type="ECO:0000256" key="3">
    <source>
        <dbReference type="ARBA" id="ARBA00022723"/>
    </source>
</evidence>
<dbReference type="GO" id="GO:0009055">
    <property type="term" value="F:electron transfer activity"/>
    <property type="evidence" value="ECO:0007669"/>
    <property type="project" value="InterPro"/>
</dbReference>
<dbReference type="RefSeq" id="WP_000759862.1">
    <property type="nucleotide sequence ID" value="NZ_CP064266.1"/>
</dbReference>
<keyword evidence="4 6" id="KW-0249">Electron transport</keyword>
<evidence type="ECO:0000256" key="6">
    <source>
        <dbReference type="PIRNR" id="PIRNR000071"/>
    </source>
</evidence>
<dbReference type="CDD" id="cd00730">
    <property type="entry name" value="rubredoxin"/>
    <property type="match status" value="1"/>
</dbReference>
<protein>
    <recommendedName>
        <fullName evidence="6">Rubredoxin</fullName>
    </recommendedName>
</protein>
<dbReference type="GO" id="GO:0005506">
    <property type="term" value="F:iron ion binding"/>
    <property type="evidence" value="ECO:0007669"/>
    <property type="project" value="InterPro"/>
</dbReference>
<dbReference type="GO" id="GO:0043448">
    <property type="term" value="P:alkane catabolic process"/>
    <property type="evidence" value="ECO:0007669"/>
    <property type="project" value="TreeGrafter"/>
</dbReference>
<feature type="binding site" evidence="7">
    <location>
        <position position="6"/>
    </location>
    <ligand>
        <name>Fe cation</name>
        <dbReference type="ChEBI" id="CHEBI:24875"/>
    </ligand>
</feature>
<reference evidence="8 9" key="1">
    <citation type="submission" date="2017-02" db="EMBL/GenBank/DDBJ databases">
        <title>Bacillus pseudomycoides isolate FSL K6-0042.</title>
        <authorList>
            <person name="Kovac J."/>
        </authorList>
    </citation>
    <scope>NUCLEOTIDE SEQUENCE [LARGE SCALE GENOMIC DNA]</scope>
    <source>
        <strain evidence="8 9">FSL K6-0042</strain>
    </source>
</reference>
<accession>A0A1Y3MDH5</accession>
<dbReference type="PIRSF" id="PIRSF000071">
    <property type="entry name" value="Rubredoxin"/>
    <property type="match status" value="1"/>
</dbReference>
<dbReference type="PANTHER" id="PTHR47627:SF1">
    <property type="entry name" value="RUBREDOXIN-1-RELATED"/>
    <property type="match status" value="1"/>
</dbReference>
<name>A0A1Y3MDH5_9BACI</name>
<dbReference type="PROSITE" id="PS50903">
    <property type="entry name" value="RUBREDOXIN_LIKE"/>
    <property type="match status" value="1"/>
</dbReference>
<comment type="similarity">
    <text evidence="1 6">Belongs to the rubredoxin family.</text>
</comment>
<evidence type="ECO:0000256" key="1">
    <source>
        <dbReference type="ARBA" id="ARBA00005337"/>
    </source>
</evidence>
<evidence type="ECO:0000256" key="5">
    <source>
        <dbReference type="ARBA" id="ARBA00023004"/>
    </source>
</evidence>
<dbReference type="InterPro" id="IPR024934">
    <property type="entry name" value="Rubredoxin-like_dom"/>
</dbReference>
<dbReference type="Pfam" id="PF00301">
    <property type="entry name" value="Rubredoxin"/>
    <property type="match status" value="1"/>
</dbReference>
<comment type="cofactor">
    <cofactor evidence="6 7">
        <name>Fe(3+)</name>
        <dbReference type="ChEBI" id="CHEBI:29034"/>
    </cofactor>
    <text evidence="6 7">Binds 1 Fe(3+) ion per subunit.</text>
</comment>
<dbReference type="InterPro" id="IPR050526">
    <property type="entry name" value="Rubredoxin_ET"/>
</dbReference>
<organism evidence="8 9">
    <name type="scientific">Bacillus pseudomycoides</name>
    <dbReference type="NCBI Taxonomy" id="64104"/>
    <lineage>
        <taxon>Bacteria</taxon>
        <taxon>Bacillati</taxon>
        <taxon>Bacillota</taxon>
        <taxon>Bacilli</taxon>
        <taxon>Bacillales</taxon>
        <taxon>Bacillaceae</taxon>
        <taxon>Bacillus</taxon>
        <taxon>Bacillus cereus group</taxon>
    </lineage>
</organism>
<dbReference type="PROSITE" id="PS00202">
    <property type="entry name" value="RUBREDOXIN"/>
    <property type="match status" value="1"/>
</dbReference>
<feature type="binding site" evidence="7">
    <location>
        <position position="39"/>
    </location>
    <ligand>
        <name>Fe cation</name>
        <dbReference type="ChEBI" id="CHEBI:24875"/>
    </ligand>
</feature>
<evidence type="ECO:0000313" key="8">
    <source>
        <dbReference type="EMBL" id="OUM48469.1"/>
    </source>
</evidence>
<keyword evidence="5 6" id="KW-0408">Iron</keyword>
<gene>
    <name evidence="8" type="ORF">BW425_12445</name>
</gene>
<evidence type="ECO:0000313" key="9">
    <source>
        <dbReference type="Proteomes" id="UP000195321"/>
    </source>
</evidence>
<dbReference type="Proteomes" id="UP000195321">
    <property type="component" value="Unassembled WGS sequence"/>
</dbReference>
<dbReference type="NCBIfam" id="NF045768">
    <property type="entry name" value="RubredRD"/>
    <property type="match status" value="1"/>
</dbReference>
<dbReference type="InterPro" id="IPR018527">
    <property type="entry name" value="Rubredoxin_Fe_BS"/>
</dbReference>